<dbReference type="Pfam" id="PF00855">
    <property type="entry name" value="PWWP"/>
    <property type="match status" value="1"/>
</dbReference>
<keyword evidence="4" id="KW-0805">Transcription regulation</keyword>
<dbReference type="SMART" id="SM00582">
    <property type="entry name" value="RPR"/>
    <property type="match status" value="1"/>
</dbReference>
<evidence type="ECO:0000256" key="1">
    <source>
        <dbReference type="ARBA" id="ARBA00004123"/>
    </source>
</evidence>
<dbReference type="SMART" id="SM00293">
    <property type="entry name" value="PWWP"/>
    <property type="match status" value="1"/>
</dbReference>
<dbReference type="Proteomes" id="UP000467841">
    <property type="component" value="Unassembled WGS sequence"/>
</dbReference>
<keyword evidence="7" id="KW-0539">Nucleus</keyword>
<dbReference type="PROSITE" id="PS50812">
    <property type="entry name" value="PWWP"/>
    <property type="match status" value="1"/>
</dbReference>
<evidence type="ECO:0000256" key="7">
    <source>
        <dbReference type="ARBA" id="ARBA00023242"/>
    </source>
</evidence>
<feature type="region of interest" description="Disordered" evidence="8">
    <location>
        <begin position="628"/>
        <end position="673"/>
    </location>
</feature>
<organism evidence="11 12">
    <name type="scientific">Microthlaspi erraticum</name>
    <dbReference type="NCBI Taxonomy" id="1685480"/>
    <lineage>
        <taxon>Eukaryota</taxon>
        <taxon>Viridiplantae</taxon>
        <taxon>Streptophyta</taxon>
        <taxon>Embryophyta</taxon>
        <taxon>Tracheophyta</taxon>
        <taxon>Spermatophyta</taxon>
        <taxon>Magnoliopsida</taxon>
        <taxon>eudicotyledons</taxon>
        <taxon>Gunneridae</taxon>
        <taxon>Pentapetalae</taxon>
        <taxon>rosids</taxon>
        <taxon>malvids</taxon>
        <taxon>Brassicales</taxon>
        <taxon>Brassicaceae</taxon>
        <taxon>Coluteocarpeae</taxon>
        <taxon>Microthlaspi</taxon>
    </lineage>
</organism>
<feature type="compositionally biased region" description="Basic and acidic residues" evidence="8">
    <location>
        <begin position="407"/>
        <end position="420"/>
    </location>
</feature>
<evidence type="ECO:0000256" key="2">
    <source>
        <dbReference type="ARBA" id="ARBA00022473"/>
    </source>
</evidence>
<gene>
    <name evidence="11" type="ORF">MERR_LOCUS14232</name>
</gene>
<keyword evidence="2" id="KW-0217">Developmental protein</keyword>
<feature type="compositionally biased region" description="Basic and acidic residues" evidence="8">
    <location>
        <begin position="210"/>
        <end position="239"/>
    </location>
</feature>
<evidence type="ECO:0008006" key="13">
    <source>
        <dbReference type="Google" id="ProtNLM"/>
    </source>
</evidence>
<keyword evidence="3" id="KW-0507">mRNA processing</keyword>
<evidence type="ECO:0000256" key="3">
    <source>
        <dbReference type="ARBA" id="ARBA00022664"/>
    </source>
</evidence>
<dbReference type="SUPFAM" id="SSF63748">
    <property type="entry name" value="Tudor/PWWP/MBT"/>
    <property type="match status" value="1"/>
</dbReference>
<feature type="domain" description="CID" evidence="10">
    <location>
        <begin position="824"/>
        <end position="965"/>
    </location>
</feature>
<dbReference type="OrthoDB" id="62853at2759"/>
<dbReference type="CDD" id="cd20147">
    <property type="entry name" value="PWWP_HULK"/>
    <property type="match status" value="1"/>
</dbReference>
<sequence>MAPARKRGGSKAIAKGELKLGDLVLAKVKGFPAWPAKIGRPEDWGQAPDPKKYFVHFFGTKEIAFVTPPDIQAFTSETKKKLLVRCQGKTVKYFAQAVEEISAAFDESQNLKSDTLGNETVMNAVEPSLTKPEILDGTDHIEASKLVKNDGAEPKPGIGEEETSPVKHGSPEPTSKVADSVGKIDDVTCSEHCDGAGKNSVNGQRKIKRIAGDLDKRRKDEVPRTKRVPDSQAATDKKVIAPNQKLKGSKKESFDSKVVSDLNIASSTNSKKLVKEKPSAQICGDKQECALGSNTGILGKKRRLESELGKSALGADETDESKRAVKRQRSEDAKDESQFKSKHLLPVGEGKPEGSGSSGVVSSLKRETLLGVSARGGKVQSDKEVISYTKRRKQTVEHTSISSFSGCRDKERTNHPERKISSSSTGNVKVPAVQLPKRRRAVYIYDEDDDEDPKTPVHGGHTNAPKATSSSTDGPKSAKASLDISIKPKLLAGSAESAETGKVSLCKNNKDASLALPDSMIGKPVTMVLPKNVKPTLRSPKKPTLRSPQLVSSKKQVTRQNKTVKVSGAGMPDSVEGVSNSSSMGTPVIKLPPKNVKQILRSPKKPPQLVATKDQVAGQNKIAKVSGAGLPKKCQGDSSKDAVAGSDRVSLSQSQKAEQRSKPALREKLTDTPKVATRLNDAGVSRDSSVKLSAGMVDVNQENGTAPLISSGMPDSSSSMKDLIAAAQAKRKQAHSHTSPSVNTDHTFFSIGETHVRSHSPFMVQNVSSSAGDSMPVAGQGHQENQTPSNHVPKTSLSNQPETEENEEIRVSLGHMSVGDAATEAAISRDSFEGMIETLSRTKESIARATRQAIECAKYGIASEVVELLIRKLETEPRFHRKVDLFFLVDSITQCSHSQKGKAGAWYIPTVQAALPRLLGAAAPPGAGARENRHRCRKVLRVWLEKKIFPDSLLRRYISDISVSGGDSTVGFTLRRPSRSERAIDDPLREMEGMLVDEYGSNASFQLPGFLSSHTFEDDEEDEDLPSTSLEVKNTHIDDPVHALGKSEAHDSLSIKPQCVLEAVNGALEMEAASSQPRVEEPSYVCGTEAKEDSPAATTATELPPFPEDSPPVPHESPPSSPPLPPSPPPSSPPPPPSSPPQLPLQPPPFKQRSPPPLASLPPPPPQSSIAQPSMLSHPSLPLQPGFAPPNPTLQHEYHISMQRSSIANNQQPSNTSFLQNPMMRNLAPAPSSHFSLPSQIVQSQPQRPSYPHPYPFPSQPVNGRQHMNEEPWRIPLNGSSADTKNGAWISGRYPPPGSHTVTDGFFQPPPERPPSGTGSYERAANNLRAGPSISGHMLPSRPDIPSAAHWRPS</sequence>
<comment type="subcellular location">
    <subcellularLocation>
        <location evidence="1">Nucleus</location>
    </subcellularLocation>
</comment>
<feature type="compositionally biased region" description="Polar residues" evidence="8">
    <location>
        <begin position="782"/>
        <end position="801"/>
    </location>
</feature>
<reference evidence="11" key="1">
    <citation type="submission" date="2020-01" db="EMBL/GenBank/DDBJ databases">
        <authorList>
            <person name="Mishra B."/>
        </authorList>
    </citation>
    <scope>NUCLEOTIDE SEQUENCE [LARGE SCALE GENOMIC DNA]</scope>
</reference>
<dbReference type="GO" id="GO:0006397">
    <property type="term" value="P:mRNA processing"/>
    <property type="evidence" value="ECO:0007669"/>
    <property type="project" value="UniProtKB-KW"/>
</dbReference>
<dbReference type="PROSITE" id="PS51391">
    <property type="entry name" value="CID"/>
    <property type="match status" value="1"/>
</dbReference>
<dbReference type="InterPro" id="IPR000313">
    <property type="entry name" value="PWWP_dom"/>
</dbReference>
<dbReference type="GO" id="GO:0009908">
    <property type="term" value="P:flower development"/>
    <property type="evidence" value="ECO:0007669"/>
    <property type="project" value="UniProtKB-KW"/>
</dbReference>
<feature type="compositionally biased region" description="Polar residues" evidence="8">
    <location>
        <begin position="546"/>
        <end position="564"/>
    </location>
</feature>
<name>A0A6D2IG13_9BRAS</name>
<dbReference type="InterPro" id="IPR006569">
    <property type="entry name" value="CID_dom"/>
</dbReference>
<comment type="caution">
    <text evidence="11">The sequence shown here is derived from an EMBL/GenBank/DDBJ whole genome shotgun (WGS) entry which is preliminary data.</text>
</comment>
<dbReference type="Gene3D" id="1.25.40.90">
    <property type="match status" value="1"/>
</dbReference>
<feature type="compositionally biased region" description="Polar residues" evidence="8">
    <location>
        <begin position="465"/>
        <end position="474"/>
    </location>
</feature>
<feature type="compositionally biased region" description="Pro residues" evidence="8">
    <location>
        <begin position="1104"/>
        <end position="1167"/>
    </location>
</feature>
<feature type="region of interest" description="Disordered" evidence="8">
    <location>
        <begin position="1089"/>
        <end position="1354"/>
    </location>
</feature>
<evidence type="ECO:0000313" key="12">
    <source>
        <dbReference type="Proteomes" id="UP000467841"/>
    </source>
</evidence>
<dbReference type="GO" id="GO:0005634">
    <property type="term" value="C:nucleus"/>
    <property type="evidence" value="ECO:0007669"/>
    <property type="project" value="UniProtKB-SubCell"/>
</dbReference>
<protein>
    <recommendedName>
        <fullName evidence="13">PWWP domain-containing protein</fullName>
    </recommendedName>
</protein>
<evidence type="ECO:0000313" key="11">
    <source>
        <dbReference type="EMBL" id="CAA7026997.1"/>
    </source>
</evidence>
<keyword evidence="6" id="KW-0804">Transcription</keyword>
<feature type="compositionally biased region" description="Pro residues" evidence="8">
    <location>
        <begin position="1249"/>
        <end position="1259"/>
    </location>
</feature>
<dbReference type="FunFam" id="1.25.40.90:FF:000037">
    <property type="entry name" value="Enhancer of ag-4 2"/>
    <property type="match status" value="1"/>
</dbReference>
<keyword evidence="12" id="KW-1185">Reference proteome</keyword>
<feature type="compositionally biased region" description="Basic and acidic residues" evidence="8">
    <location>
        <begin position="320"/>
        <end position="339"/>
    </location>
</feature>
<feature type="domain" description="PWWP" evidence="9">
    <location>
        <begin position="20"/>
        <end position="77"/>
    </location>
</feature>
<evidence type="ECO:0000259" key="9">
    <source>
        <dbReference type="PROSITE" id="PS50812"/>
    </source>
</evidence>
<evidence type="ECO:0000256" key="6">
    <source>
        <dbReference type="ARBA" id="ARBA00023163"/>
    </source>
</evidence>
<feature type="region of interest" description="Disordered" evidence="8">
    <location>
        <begin position="146"/>
        <end position="255"/>
    </location>
</feature>
<dbReference type="Gene3D" id="2.30.30.140">
    <property type="match status" value="1"/>
</dbReference>
<feature type="region of interest" description="Disordered" evidence="8">
    <location>
        <begin position="768"/>
        <end position="805"/>
    </location>
</feature>
<accession>A0A6D2IG13</accession>
<feature type="region of interest" description="Disordered" evidence="8">
    <location>
        <begin position="531"/>
        <end position="592"/>
    </location>
</feature>
<feature type="compositionally biased region" description="Polar residues" evidence="8">
    <location>
        <begin position="1233"/>
        <end position="1248"/>
    </location>
</feature>
<feature type="compositionally biased region" description="Basic and acidic residues" evidence="8">
    <location>
        <begin position="182"/>
        <end position="195"/>
    </location>
</feature>
<feature type="compositionally biased region" description="Low complexity" evidence="8">
    <location>
        <begin position="346"/>
        <end position="363"/>
    </location>
</feature>
<evidence type="ECO:0000256" key="4">
    <source>
        <dbReference type="ARBA" id="ARBA00023015"/>
    </source>
</evidence>
<feature type="region of interest" description="Disordered" evidence="8">
    <location>
        <begin position="291"/>
        <end position="433"/>
    </location>
</feature>
<feature type="compositionally biased region" description="Polar residues" evidence="8">
    <location>
        <begin position="1202"/>
        <end position="1220"/>
    </location>
</feature>
<proteinExistence type="predicted"/>
<evidence type="ECO:0000259" key="10">
    <source>
        <dbReference type="PROSITE" id="PS51391"/>
    </source>
</evidence>
<evidence type="ECO:0000256" key="8">
    <source>
        <dbReference type="SAM" id="MobiDB-lite"/>
    </source>
</evidence>
<dbReference type="PANTHER" id="PTHR12550">
    <property type="entry name" value="HEPATOMA-DERIVED GROWTH FACTOR-RELATED"/>
    <property type="match status" value="1"/>
</dbReference>
<feature type="region of interest" description="Disordered" evidence="8">
    <location>
        <begin position="445"/>
        <end position="486"/>
    </location>
</feature>
<dbReference type="PANTHER" id="PTHR12550:SF77">
    <property type="entry name" value="PROTEIN HUA2-LIKE 1"/>
    <property type="match status" value="1"/>
</dbReference>
<feature type="compositionally biased region" description="Basic and acidic residues" evidence="8">
    <location>
        <begin position="657"/>
        <end position="671"/>
    </location>
</feature>
<dbReference type="InterPro" id="IPR008942">
    <property type="entry name" value="ENTH_VHS"/>
</dbReference>
<dbReference type="EMBL" id="CACVBM020001052">
    <property type="protein sequence ID" value="CAA7026997.1"/>
    <property type="molecule type" value="Genomic_DNA"/>
</dbReference>
<keyword evidence="5" id="KW-0287">Flowering</keyword>
<dbReference type="Pfam" id="PF04818">
    <property type="entry name" value="CID"/>
    <property type="match status" value="1"/>
</dbReference>
<evidence type="ECO:0000256" key="5">
    <source>
        <dbReference type="ARBA" id="ARBA00023089"/>
    </source>
</evidence>